<dbReference type="InterPro" id="IPR051292">
    <property type="entry name" value="Xyl/GlcA_transferase"/>
</dbReference>
<dbReference type="PANTHER" id="PTHR12270">
    <property type="entry name" value="GLYCOSYLTRANSFERASE-RELATED"/>
    <property type="match status" value="1"/>
</dbReference>
<organism evidence="9 10">
    <name type="scientific">Trichobilharzia regenti</name>
    <name type="common">Nasal bird schistosome</name>
    <dbReference type="NCBI Taxonomy" id="157069"/>
    <lineage>
        <taxon>Eukaryota</taxon>
        <taxon>Metazoa</taxon>
        <taxon>Spiralia</taxon>
        <taxon>Lophotrochozoa</taxon>
        <taxon>Platyhelminthes</taxon>
        <taxon>Trematoda</taxon>
        <taxon>Digenea</taxon>
        <taxon>Strigeidida</taxon>
        <taxon>Schistosomatoidea</taxon>
        <taxon>Schistosomatidae</taxon>
        <taxon>Trichobilharzia</taxon>
    </lineage>
</organism>
<evidence type="ECO:0000256" key="7">
    <source>
        <dbReference type="ARBA" id="ARBA00023180"/>
    </source>
</evidence>
<keyword evidence="6 8" id="KW-0472">Membrane</keyword>
<evidence type="ECO:0000256" key="6">
    <source>
        <dbReference type="ARBA" id="ARBA00023136"/>
    </source>
</evidence>
<evidence type="ECO:0008006" key="11">
    <source>
        <dbReference type="Google" id="ProtNLM"/>
    </source>
</evidence>
<dbReference type="Gene3D" id="3.90.550.10">
    <property type="entry name" value="Spore Coat Polysaccharide Biosynthesis Protein SpsA, Chain A"/>
    <property type="match status" value="1"/>
</dbReference>
<dbReference type="GO" id="GO:0000139">
    <property type="term" value="C:Golgi membrane"/>
    <property type="evidence" value="ECO:0007669"/>
    <property type="project" value="UniProtKB-SubCell"/>
</dbReference>
<dbReference type="InterPro" id="IPR002495">
    <property type="entry name" value="Glyco_trans_8"/>
</dbReference>
<evidence type="ECO:0000256" key="8">
    <source>
        <dbReference type="SAM" id="Phobius"/>
    </source>
</evidence>
<name>A0AA85IMX4_TRIRE</name>
<feature type="transmembrane region" description="Helical" evidence="8">
    <location>
        <begin position="12"/>
        <end position="34"/>
    </location>
</feature>
<dbReference type="GO" id="GO:0015020">
    <property type="term" value="F:glucuronosyltransferase activity"/>
    <property type="evidence" value="ECO:0007669"/>
    <property type="project" value="TreeGrafter"/>
</dbReference>
<sequence>MNSSLKKCTLTIQPFVYIVIITVLLTSVCLYFAYTDSNQHSAGFSYISENSTDNLQWIVSRHPAGAKPFIKLLLPDVLPATINKVIIIDVDMLFNADIVELWNHFENFQGTQMIGMAVEQNPHFHFVMKKLIKEWRGYGYNGGILLFDLFKLRSIMWNEIWISVTAYLMGSKGYLETGEQDVMNMVVFKYADLLYEIPCQWNVQLSAGADITRCPISWLSPVELRKSNYSTIHKQPKLIHFNHHSKPENKKNKNLRLLERSVSQMYYFQILIIPSSRKSNIPITINYYKLASRWS</sequence>
<evidence type="ECO:0000256" key="4">
    <source>
        <dbReference type="ARBA" id="ARBA00022989"/>
    </source>
</evidence>
<accession>A0AA85IMX4</accession>
<evidence type="ECO:0000313" key="10">
    <source>
        <dbReference type="WBParaSite" id="TREG1_10880.1"/>
    </source>
</evidence>
<keyword evidence="3" id="KW-0735">Signal-anchor</keyword>
<dbReference type="GO" id="GO:0042285">
    <property type="term" value="F:xylosyltransferase activity"/>
    <property type="evidence" value="ECO:0007669"/>
    <property type="project" value="TreeGrafter"/>
</dbReference>
<comment type="subcellular location">
    <subcellularLocation>
        <location evidence="1">Golgi apparatus membrane</location>
        <topology evidence="1">Single-pass type II membrane protein</topology>
    </subcellularLocation>
</comment>
<dbReference type="GO" id="GO:0035269">
    <property type="term" value="P:protein O-linked glycosylation via mannose"/>
    <property type="evidence" value="ECO:0007669"/>
    <property type="project" value="TreeGrafter"/>
</dbReference>
<evidence type="ECO:0000256" key="2">
    <source>
        <dbReference type="ARBA" id="ARBA00022692"/>
    </source>
</evidence>
<keyword evidence="5" id="KW-0333">Golgi apparatus</keyword>
<reference evidence="9" key="1">
    <citation type="submission" date="2022-06" db="EMBL/GenBank/DDBJ databases">
        <authorList>
            <person name="Berger JAMES D."/>
            <person name="Berger JAMES D."/>
        </authorList>
    </citation>
    <scope>NUCLEOTIDE SEQUENCE [LARGE SCALE GENOMIC DNA]</scope>
</reference>
<dbReference type="WBParaSite" id="TREG1_10880.1">
    <property type="protein sequence ID" value="TREG1_10880.1"/>
    <property type="gene ID" value="TREG1_10880"/>
</dbReference>
<dbReference type="PANTHER" id="PTHR12270:SF25">
    <property type="entry name" value="GLYCOSYLTRANSFERASE-LIKE PROTEIN LARGE"/>
    <property type="match status" value="1"/>
</dbReference>
<reference evidence="10" key="2">
    <citation type="submission" date="2023-11" db="UniProtKB">
        <authorList>
            <consortium name="WormBaseParasite"/>
        </authorList>
    </citation>
    <scope>IDENTIFICATION</scope>
</reference>
<proteinExistence type="predicted"/>
<dbReference type="Proteomes" id="UP000050795">
    <property type="component" value="Unassembled WGS sequence"/>
</dbReference>
<keyword evidence="9" id="KW-1185">Reference proteome</keyword>
<keyword evidence="7" id="KW-0325">Glycoprotein</keyword>
<evidence type="ECO:0000256" key="1">
    <source>
        <dbReference type="ARBA" id="ARBA00004323"/>
    </source>
</evidence>
<dbReference type="AlphaFoldDB" id="A0AA85IMX4"/>
<evidence type="ECO:0000256" key="3">
    <source>
        <dbReference type="ARBA" id="ARBA00022968"/>
    </source>
</evidence>
<dbReference type="InterPro" id="IPR029044">
    <property type="entry name" value="Nucleotide-diphossugar_trans"/>
</dbReference>
<keyword evidence="2 8" id="KW-0812">Transmembrane</keyword>
<dbReference type="SUPFAM" id="SSF53448">
    <property type="entry name" value="Nucleotide-diphospho-sugar transferases"/>
    <property type="match status" value="1"/>
</dbReference>
<evidence type="ECO:0000313" key="9">
    <source>
        <dbReference type="Proteomes" id="UP000050795"/>
    </source>
</evidence>
<dbReference type="Pfam" id="PF01501">
    <property type="entry name" value="Glyco_transf_8"/>
    <property type="match status" value="1"/>
</dbReference>
<evidence type="ECO:0000256" key="5">
    <source>
        <dbReference type="ARBA" id="ARBA00023034"/>
    </source>
</evidence>
<keyword evidence="4 8" id="KW-1133">Transmembrane helix</keyword>
<protein>
    <recommendedName>
        <fullName evidence="11">Glycosyltransferase-like protein LARGE2</fullName>
    </recommendedName>
</protein>